<evidence type="ECO:0008006" key="3">
    <source>
        <dbReference type="Google" id="ProtNLM"/>
    </source>
</evidence>
<accession>A0A0C2A0I5</accession>
<comment type="caution">
    <text evidence="1">The sequence shown here is derived from an EMBL/GenBank/DDBJ whole genome shotgun (WGS) entry which is preliminary data.</text>
</comment>
<gene>
    <name evidence="1" type="ORF">DB30_04055</name>
</gene>
<dbReference type="AlphaFoldDB" id="A0A0C2A0I5"/>
<proteinExistence type="predicted"/>
<dbReference type="Proteomes" id="UP000031599">
    <property type="component" value="Unassembled WGS sequence"/>
</dbReference>
<dbReference type="EMBL" id="JMCC02000031">
    <property type="protein sequence ID" value="KIG16893.1"/>
    <property type="molecule type" value="Genomic_DNA"/>
</dbReference>
<dbReference type="Pfam" id="PF03690">
    <property type="entry name" value="MYG1_exonuc"/>
    <property type="match status" value="1"/>
</dbReference>
<evidence type="ECO:0000313" key="2">
    <source>
        <dbReference type="Proteomes" id="UP000031599"/>
    </source>
</evidence>
<reference evidence="1 2" key="1">
    <citation type="submission" date="2014-12" db="EMBL/GenBank/DDBJ databases">
        <title>Genome assembly of Enhygromyxa salina DSM 15201.</title>
        <authorList>
            <person name="Sharma G."/>
            <person name="Subramanian S."/>
        </authorList>
    </citation>
    <scope>NUCLEOTIDE SEQUENCE [LARGE SCALE GENOMIC DNA]</scope>
    <source>
        <strain evidence="1 2">DSM 15201</strain>
    </source>
</reference>
<dbReference type="InterPro" id="IPR003226">
    <property type="entry name" value="MYG1_exonuclease"/>
</dbReference>
<protein>
    <recommendedName>
        <fullName evidence="3">Metal-dependent protein hydrolase</fullName>
    </recommendedName>
</protein>
<sequence length="296" mass="32846">MVCGAGMVHTILTHPGGAHKDDLLAVCVLIAKYGAPVVRRDPTQAELDDPKVAIIDVGGVHDPARMDFDHHHFPREHAPTCALSLVLDHLGIYADALRFCDWLEPAEWFDSRGPTKTAKWLGVPRKAISQLNSPIDITLLRRFAKKSQLAAGDPLYEFMRFVGEDLLEYLRVARERIDFAAKHAQRWSVARGPELGDSIEAVFLPRTDPASDEPSIAVGNYVRAAGLEHTIAAIVYPDRRGDGYGIGRYEDHPKLDFSRVEGQPDVHFAHKSGFMCKTSATDPARLRELIVAAWIE</sequence>
<organism evidence="1 2">
    <name type="scientific">Enhygromyxa salina</name>
    <dbReference type="NCBI Taxonomy" id="215803"/>
    <lineage>
        <taxon>Bacteria</taxon>
        <taxon>Pseudomonadati</taxon>
        <taxon>Myxococcota</taxon>
        <taxon>Polyangia</taxon>
        <taxon>Nannocystales</taxon>
        <taxon>Nannocystaceae</taxon>
        <taxon>Enhygromyxa</taxon>
    </lineage>
</organism>
<evidence type="ECO:0000313" key="1">
    <source>
        <dbReference type="EMBL" id="KIG16893.1"/>
    </source>
</evidence>
<name>A0A0C2A0I5_9BACT</name>